<dbReference type="CDD" id="cd11292">
    <property type="entry name" value="gelsolin_S3_like"/>
    <property type="match status" value="1"/>
</dbReference>
<dbReference type="PANTHER" id="PTHR11977">
    <property type="entry name" value="VILLIN"/>
    <property type="match status" value="1"/>
</dbReference>
<keyword evidence="4" id="KW-0009">Actin-binding</keyword>
<organism evidence="6">
    <name type="scientific">Photinus pyralis</name>
    <name type="common">Common eastern firefly</name>
    <name type="synonym">Lampyris pyralis</name>
    <dbReference type="NCBI Taxonomy" id="7054"/>
    <lineage>
        <taxon>Eukaryota</taxon>
        <taxon>Metazoa</taxon>
        <taxon>Ecdysozoa</taxon>
        <taxon>Arthropoda</taxon>
        <taxon>Hexapoda</taxon>
        <taxon>Insecta</taxon>
        <taxon>Pterygota</taxon>
        <taxon>Neoptera</taxon>
        <taxon>Endopterygota</taxon>
        <taxon>Coleoptera</taxon>
        <taxon>Polyphaga</taxon>
        <taxon>Elateriformia</taxon>
        <taxon>Elateroidea</taxon>
        <taxon>Lampyridae</taxon>
        <taxon>Lampyrinae</taxon>
        <taxon>Photinus</taxon>
    </lineage>
</organism>
<dbReference type="CDD" id="cd11291">
    <property type="entry name" value="gelsolin_S6_like"/>
    <property type="match status" value="1"/>
</dbReference>
<name>A0A1Y1N463_PHOPY</name>
<dbReference type="SMART" id="SM00262">
    <property type="entry name" value="GEL"/>
    <property type="match status" value="6"/>
</dbReference>
<feature type="domain" description="HP" evidence="5">
    <location>
        <begin position="774"/>
        <end position="839"/>
    </location>
</feature>
<accession>A0A1Y1N463</accession>
<reference evidence="6" key="1">
    <citation type="journal article" date="2016" name="Sci. Rep.">
        <title>Molecular characterization of firefly nuptial gifts: a multi-omics approach sheds light on postcopulatory sexual selection.</title>
        <authorList>
            <person name="Al-Wathiqui N."/>
            <person name="Fallon T.R."/>
            <person name="South A."/>
            <person name="Weng J.K."/>
            <person name="Lewis S.M."/>
        </authorList>
    </citation>
    <scope>NUCLEOTIDE SEQUENCE</scope>
</reference>
<dbReference type="GO" id="GO:0051015">
    <property type="term" value="F:actin filament binding"/>
    <property type="evidence" value="ECO:0007669"/>
    <property type="project" value="InterPro"/>
</dbReference>
<dbReference type="InterPro" id="IPR003128">
    <property type="entry name" value="Villin_headpiece"/>
</dbReference>
<dbReference type="CDD" id="cd11288">
    <property type="entry name" value="gelsolin_S5_like"/>
    <property type="match status" value="1"/>
</dbReference>
<dbReference type="CDD" id="cd11290">
    <property type="entry name" value="gelsolin_S1_like"/>
    <property type="match status" value="1"/>
</dbReference>
<dbReference type="Pfam" id="PF00626">
    <property type="entry name" value="Gelsolin"/>
    <property type="match status" value="4"/>
</dbReference>
<dbReference type="PRINTS" id="PR00597">
    <property type="entry name" value="GELSOLIN"/>
</dbReference>
<dbReference type="PANTHER" id="PTHR11977:SF137">
    <property type="entry name" value="VILLIN-LIKE PROTEIN QUAIL"/>
    <property type="match status" value="1"/>
</dbReference>
<keyword evidence="2" id="KW-0117">Actin capping</keyword>
<evidence type="ECO:0000313" key="6">
    <source>
        <dbReference type="EMBL" id="JAV92629.1"/>
    </source>
</evidence>
<dbReference type="GO" id="GO:0015629">
    <property type="term" value="C:actin cytoskeleton"/>
    <property type="evidence" value="ECO:0007669"/>
    <property type="project" value="TreeGrafter"/>
</dbReference>
<dbReference type="SMART" id="SM00153">
    <property type="entry name" value="VHP"/>
    <property type="match status" value="1"/>
</dbReference>
<dbReference type="InterPro" id="IPR007123">
    <property type="entry name" value="Gelsolin-like_dom"/>
</dbReference>
<dbReference type="GO" id="GO:0008154">
    <property type="term" value="P:actin polymerization or depolymerization"/>
    <property type="evidence" value="ECO:0007669"/>
    <property type="project" value="TreeGrafter"/>
</dbReference>
<dbReference type="InterPro" id="IPR036180">
    <property type="entry name" value="Gelsolin-like_dom_sf"/>
</dbReference>
<dbReference type="Pfam" id="PF02209">
    <property type="entry name" value="VHP"/>
    <property type="match status" value="1"/>
</dbReference>
<sequence length="839" mass="95522">MQVIELQAVDFDDAFANGVSSPDTFFRNIQKKVTNFLIWKVENMQLVAIPKDQHGIFYTSDSYLIYAASCCGSPAGIDTVVREIRNGPLEYHLHFWLGSETTSEKSGVAAYKTVELDKRLGGITVQHRETQENESARFRSYFKNGIRILKKEMGNLPSTPKLYKIKGKKIPIIVQEEGVSWKFFNSDDMILILTKNTIFSWIGRASNSVERQLAAKIALSLKEENNVPTITFVNDGYEKTLFEDAKAEFDNYLPLDKRIVLPPDYNADVENGQETKTPLRLYRCTEMSGKYRVVEVKPGPISQSDLNNEDVYIVDNSCNGIWVWVGKGTTEKERLEAIRNARGFVKKKNYPNNTQVVRVIDGHEPVEFKMLFSNWTNKDEVKNQRIPAVICVSKVAVGKFDAETLVERPALAAESQLIDDGFGTIKMWKITKSNTVELPSNRQGTMFSGECYLILYTYEMKTLRNVVYVWLGNDAPQEDINCTKFKANEISGELDEGAMQVRIVQGFESPHFLQLFHGRMIVFRGRSPAVEDDHTKKGKSYLLQICGSTSYSTKALEVAAQASSLNSNYCYVFKKRKHYYIWCGNFSTGDQREMAKGFIGKDFSILMEGKESANFWDDLGGQSPYHTSKLSNDDENLRVPRLFNCRIVNGRFKAEECVNFTQNDLLPEDVLLLDTWKSVFMWMGSLSSNAEQKSAMTTAEVYLANDPAGRSMNMPIALIKQGQEPPNFAGFFANWNSSLWTNYKSFEEVRYEIEGSSATIPLKDVRGNGECNHFDQYIKYPIKVLAAANDCLPGRVDPLRKEVHLTHDDFVSLFKIDYSEFETLPKWRQQEMKKKVGLF</sequence>
<dbReference type="SUPFAM" id="SSF47050">
    <property type="entry name" value="VHP, Villin headpiece domain"/>
    <property type="match status" value="1"/>
</dbReference>
<dbReference type="SUPFAM" id="SSF55753">
    <property type="entry name" value="Actin depolymerizing proteins"/>
    <property type="match status" value="5"/>
</dbReference>
<dbReference type="EMBL" id="GEZM01013353">
    <property type="protein sequence ID" value="JAV92629.1"/>
    <property type="molecule type" value="Transcribed_RNA"/>
</dbReference>
<dbReference type="Pfam" id="PF25480">
    <property type="entry name" value="DUF7904"/>
    <property type="match status" value="1"/>
</dbReference>
<dbReference type="Gene3D" id="3.40.20.10">
    <property type="entry name" value="Severin"/>
    <property type="match status" value="6"/>
</dbReference>
<dbReference type="FunFam" id="3.40.20.10:FF:000005">
    <property type="entry name" value="Gelsolin"/>
    <property type="match status" value="1"/>
</dbReference>
<dbReference type="GO" id="GO:0005737">
    <property type="term" value="C:cytoplasm"/>
    <property type="evidence" value="ECO:0007669"/>
    <property type="project" value="TreeGrafter"/>
</dbReference>
<dbReference type="InterPro" id="IPR029006">
    <property type="entry name" value="ADF-H/Gelsolin-like_dom_sf"/>
</dbReference>
<dbReference type="GO" id="GO:0051693">
    <property type="term" value="P:actin filament capping"/>
    <property type="evidence" value="ECO:0007669"/>
    <property type="project" value="UniProtKB-KW"/>
</dbReference>
<dbReference type="InterPro" id="IPR057226">
    <property type="entry name" value="DUF7904"/>
</dbReference>
<evidence type="ECO:0000256" key="1">
    <source>
        <dbReference type="ARBA" id="ARBA00008418"/>
    </source>
</evidence>
<keyword evidence="3" id="KW-0677">Repeat</keyword>
<evidence type="ECO:0000256" key="3">
    <source>
        <dbReference type="ARBA" id="ARBA00022737"/>
    </source>
</evidence>
<evidence type="ECO:0000259" key="5">
    <source>
        <dbReference type="PROSITE" id="PS51089"/>
    </source>
</evidence>
<dbReference type="SUPFAM" id="SSF82754">
    <property type="entry name" value="C-terminal, gelsolin-like domain of Sec23/24"/>
    <property type="match status" value="1"/>
</dbReference>
<proteinExistence type="inferred from homology"/>
<comment type="similarity">
    <text evidence="1">Belongs to the villin/gelsolin family.</text>
</comment>
<dbReference type="FunFam" id="3.40.20.10:FF:000001">
    <property type="entry name" value="Gelsolin"/>
    <property type="match status" value="1"/>
</dbReference>
<dbReference type="InterPro" id="IPR007122">
    <property type="entry name" value="Villin/Gelsolin"/>
</dbReference>
<dbReference type="InterPro" id="IPR036886">
    <property type="entry name" value="Villin_headpiece_dom_sf"/>
</dbReference>
<dbReference type="AlphaFoldDB" id="A0A1Y1N463"/>
<dbReference type="PROSITE" id="PS51089">
    <property type="entry name" value="HP"/>
    <property type="match status" value="1"/>
</dbReference>
<protein>
    <recommendedName>
        <fullName evidence="5">HP domain-containing protein</fullName>
    </recommendedName>
</protein>
<evidence type="ECO:0000256" key="2">
    <source>
        <dbReference type="ARBA" id="ARBA00022467"/>
    </source>
</evidence>
<evidence type="ECO:0000256" key="4">
    <source>
        <dbReference type="ARBA" id="ARBA00023203"/>
    </source>
</evidence>
<dbReference type="Gene3D" id="1.10.950.10">
    <property type="entry name" value="Villin headpiece domain"/>
    <property type="match status" value="1"/>
</dbReference>